<organism evidence="2 3">
    <name type="scientific">Adineta steineri</name>
    <dbReference type="NCBI Taxonomy" id="433720"/>
    <lineage>
        <taxon>Eukaryota</taxon>
        <taxon>Metazoa</taxon>
        <taxon>Spiralia</taxon>
        <taxon>Gnathifera</taxon>
        <taxon>Rotifera</taxon>
        <taxon>Eurotatoria</taxon>
        <taxon>Bdelloidea</taxon>
        <taxon>Adinetida</taxon>
        <taxon>Adinetidae</taxon>
        <taxon>Adineta</taxon>
    </lineage>
</organism>
<feature type="transmembrane region" description="Helical" evidence="1">
    <location>
        <begin position="62"/>
        <end position="93"/>
    </location>
</feature>
<evidence type="ECO:0000313" key="3">
    <source>
        <dbReference type="Proteomes" id="UP000663845"/>
    </source>
</evidence>
<keyword evidence="1" id="KW-1133">Transmembrane helix</keyword>
<dbReference type="AlphaFoldDB" id="A0A815DQ28"/>
<proteinExistence type="predicted"/>
<reference evidence="2" key="1">
    <citation type="submission" date="2021-02" db="EMBL/GenBank/DDBJ databases">
        <authorList>
            <person name="Nowell W R."/>
        </authorList>
    </citation>
    <scope>NUCLEOTIDE SEQUENCE</scope>
</reference>
<dbReference type="PANTHER" id="PTHR28026:SF9">
    <property type="entry name" value="2-HYDROXY-PALMITIC ACID DIOXYGENASE MPO1"/>
    <property type="match status" value="1"/>
</dbReference>
<evidence type="ECO:0000256" key="1">
    <source>
        <dbReference type="SAM" id="Phobius"/>
    </source>
</evidence>
<dbReference type="InterPro" id="IPR009305">
    <property type="entry name" value="Mpo1-like"/>
</dbReference>
<sequence>MSGIGLSSLAPFFKGNSLESEFGFVNYYHSHRINRLLHTCAIPLLIFGILTMTYSIDYRLALFFYIFYCGIVFLFDSKTAISYMILFGILFNLIMNFSSQSTKSILYGFLLFFSGLIMQGFGHYRFQQSPPAFRLFEAIFTTPIFLMMYIITDHNKPFWNNVQKETNKWKQILNK</sequence>
<accession>A0A815DQ28</accession>
<feature type="transmembrane region" description="Helical" evidence="1">
    <location>
        <begin position="132"/>
        <end position="151"/>
    </location>
</feature>
<name>A0A815DQ28_9BILA</name>
<keyword evidence="1" id="KW-0812">Transmembrane</keyword>
<feature type="transmembrane region" description="Helical" evidence="1">
    <location>
        <begin position="36"/>
        <end position="56"/>
    </location>
</feature>
<keyword evidence="1" id="KW-0472">Membrane</keyword>
<gene>
    <name evidence="2" type="ORF">JYZ213_LOCUS32284</name>
</gene>
<dbReference type="EMBL" id="CAJNOG010000570">
    <property type="protein sequence ID" value="CAF1300465.1"/>
    <property type="molecule type" value="Genomic_DNA"/>
</dbReference>
<evidence type="ECO:0008006" key="4">
    <source>
        <dbReference type="Google" id="ProtNLM"/>
    </source>
</evidence>
<evidence type="ECO:0000313" key="2">
    <source>
        <dbReference type="EMBL" id="CAF1300465.1"/>
    </source>
</evidence>
<dbReference type="GO" id="GO:0016020">
    <property type="term" value="C:membrane"/>
    <property type="evidence" value="ECO:0007669"/>
    <property type="project" value="GOC"/>
</dbReference>
<comment type="caution">
    <text evidence="2">The sequence shown here is derived from an EMBL/GenBank/DDBJ whole genome shotgun (WGS) entry which is preliminary data.</text>
</comment>
<protein>
    <recommendedName>
        <fullName evidence="4">DUF962 domain-containing protein</fullName>
    </recommendedName>
</protein>
<feature type="transmembrane region" description="Helical" evidence="1">
    <location>
        <begin position="105"/>
        <end position="126"/>
    </location>
</feature>
<dbReference type="GO" id="GO:0005783">
    <property type="term" value="C:endoplasmic reticulum"/>
    <property type="evidence" value="ECO:0007669"/>
    <property type="project" value="TreeGrafter"/>
</dbReference>
<dbReference type="GO" id="GO:0046521">
    <property type="term" value="P:sphingoid catabolic process"/>
    <property type="evidence" value="ECO:0007669"/>
    <property type="project" value="TreeGrafter"/>
</dbReference>
<dbReference type="PANTHER" id="PTHR28026">
    <property type="entry name" value="DUF962 DOMAIN PROTEIN (AFU_ORTHOLOGUE AFUA_8G05310)"/>
    <property type="match status" value="1"/>
</dbReference>
<dbReference type="Proteomes" id="UP000663845">
    <property type="component" value="Unassembled WGS sequence"/>
</dbReference>